<dbReference type="Proteomes" id="UP000076871">
    <property type="component" value="Unassembled WGS sequence"/>
</dbReference>
<sequence>MPTMSFRIKIPKPSSVDSSQVVDRSGSSKPSKRRVESDDERRSEDDIEDYSVPPRWKRPKTVENSQASAEATVNSDEGESEIDVEGDEDVDVDIDDCEKGPPSPHAVISPSTSPSSSPPPPVKPPKRTPQPPAKVKAVRPATSSSSKSSRKVKRTVVWTDDEDEEQDDPLGLLAVDPDDDDFTPEPAPPSLKKAAVTTKSKGSKVGQAAKGSRAKRKEEGKDVHIRDERKLPPSALRGTSREKSSGPPIGAKRSLPKEEAVEVTSPVITPSSSAPAVEKRDKSPPKVEEATLPMFKKRKLPTIKKNKPSAVPTTPAYSKLPPSVESKESDVTTKPANPNPLGLAGGAASKLAATLGNADFDLRDASVYAQLFTKPGGSTPNSGLNRKEKEEARRRELNKMREEARSKRAEEAKHAFDLQSAHDKILCFEEKLRSRKSISVYPNVLGAYFKEKADNVRMR</sequence>
<evidence type="ECO:0000256" key="1">
    <source>
        <dbReference type="SAM" id="MobiDB-lite"/>
    </source>
</evidence>
<reference evidence="2 3" key="1">
    <citation type="journal article" date="2016" name="Mol. Biol. Evol.">
        <title>Comparative Genomics of Early-Diverging Mushroom-Forming Fungi Provides Insights into the Origins of Lignocellulose Decay Capabilities.</title>
        <authorList>
            <person name="Nagy L.G."/>
            <person name="Riley R."/>
            <person name="Tritt A."/>
            <person name="Adam C."/>
            <person name="Daum C."/>
            <person name="Floudas D."/>
            <person name="Sun H."/>
            <person name="Yadav J.S."/>
            <person name="Pangilinan J."/>
            <person name="Larsson K.H."/>
            <person name="Matsuura K."/>
            <person name="Barry K."/>
            <person name="Labutti K."/>
            <person name="Kuo R."/>
            <person name="Ohm R.A."/>
            <person name="Bhattacharya S.S."/>
            <person name="Shirouzu T."/>
            <person name="Yoshinaga Y."/>
            <person name="Martin F.M."/>
            <person name="Grigoriev I.V."/>
            <person name="Hibbett D.S."/>
        </authorList>
    </citation>
    <scope>NUCLEOTIDE SEQUENCE [LARGE SCALE GENOMIC DNA]</scope>
    <source>
        <strain evidence="2 3">93-53</strain>
    </source>
</reference>
<feature type="compositionally biased region" description="Pro residues" evidence="1">
    <location>
        <begin position="116"/>
        <end position="132"/>
    </location>
</feature>
<evidence type="ECO:0000313" key="2">
    <source>
        <dbReference type="EMBL" id="KZT09336.1"/>
    </source>
</evidence>
<feature type="compositionally biased region" description="Basic and acidic residues" evidence="1">
    <location>
        <begin position="216"/>
        <end position="231"/>
    </location>
</feature>
<feature type="compositionally biased region" description="Basic and acidic residues" evidence="1">
    <location>
        <begin position="385"/>
        <end position="413"/>
    </location>
</feature>
<evidence type="ECO:0000313" key="3">
    <source>
        <dbReference type="Proteomes" id="UP000076871"/>
    </source>
</evidence>
<feature type="compositionally biased region" description="Basic and acidic residues" evidence="1">
    <location>
        <begin position="33"/>
        <end position="44"/>
    </location>
</feature>
<dbReference type="InParanoid" id="A0A165FS09"/>
<feature type="compositionally biased region" description="Basic and acidic residues" evidence="1">
    <location>
        <begin position="277"/>
        <end position="289"/>
    </location>
</feature>
<accession>A0A165FS09</accession>
<feature type="compositionally biased region" description="Acidic residues" evidence="1">
    <location>
        <begin position="159"/>
        <end position="168"/>
    </location>
</feature>
<gene>
    <name evidence="2" type="ORF">LAESUDRAFT_810942</name>
</gene>
<feature type="compositionally biased region" description="Polar residues" evidence="1">
    <location>
        <begin position="62"/>
        <end position="74"/>
    </location>
</feature>
<dbReference type="AlphaFoldDB" id="A0A165FS09"/>
<organism evidence="2 3">
    <name type="scientific">Laetiporus sulphureus 93-53</name>
    <dbReference type="NCBI Taxonomy" id="1314785"/>
    <lineage>
        <taxon>Eukaryota</taxon>
        <taxon>Fungi</taxon>
        <taxon>Dikarya</taxon>
        <taxon>Basidiomycota</taxon>
        <taxon>Agaricomycotina</taxon>
        <taxon>Agaricomycetes</taxon>
        <taxon>Polyporales</taxon>
        <taxon>Laetiporus</taxon>
    </lineage>
</organism>
<protein>
    <submittedName>
        <fullName evidence="2">Uncharacterized protein</fullName>
    </submittedName>
</protein>
<dbReference type="OrthoDB" id="3362703at2759"/>
<dbReference type="EMBL" id="KV427612">
    <property type="protein sequence ID" value="KZT09336.1"/>
    <property type="molecule type" value="Genomic_DNA"/>
</dbReference>
<dbReference type="PRINTS" id="PR01217">
    <property type="entry name" value="PRICHEXTENSN"/>
</dbReference>
<feature type="region of interest" description="Disordered" evidence="1">
    <location>
        <begin position="372"/>
        <end position="413"/>
    </location>
</feature>
<feature type="compositionally biased region" description="Acidic residues" evidence="1">
    <location>
        <begin position="76"/>
        <end position="96"/>
    </location>
</feature>
<keyword evidence="3" id="KW-1185">Reference proteome</keyword>
<dbReference type="RefSeq" id="XP_040767076.1">
    <property type="nucleotide sequence ID" value="XM_040914271.1"/>
</dbReference>
<proteinExistence type="predicted"/>
<feature type="compositionally biased region" description="Basic residues" evidence="1">
    <location>
        <begin position="295"/>
        <end position="307"/>
    </location>
</feature>
<dbReference type="GeneID" id="63831298"/>
<feature type="region of interest" description="Disordered" evidence="1">
    <location>
        <begin position="1"/>
        <end position="342"/>
    </location>
</feature>
<feature type="compositionally biased region" description="Low complexity" evidence="1">
    <location>
        <begin position="14"/>
        <end position="28"/>
    </location>
</feature>
<name>A0A165FS09_9APHY</name>